<dbReference type="Pfam" id="PF10520">
    <property type="entry name" value="Lipid_desat"/>
    <property type="match status" value="1"/>
</dbReference>
<feature type="domain" description="Lipid desaturase" evidence="7">
    <location>
        <begin position="63"/>
        <end position="114"/>
    </location>
</feature>
<comment type="similarity">
    <text evidence="2">Belongs to the fatty acid desaturase CarF family.</text>
</comment>
<evidence type="ECO:0000256" key="4">
    <source>
        <dbReference type="ARBA" id="ARBA00022989"/>
    </source>
</evidence>
<dbReference type="AlphaFoldDB" id="A0AAD6B7A9"/>
<dbReference type="Proteomes" id="UP001219934">
    <property type="component" value="Unassembled WGS sequence"/>
</dbReference>
<protein>
    <recommendedName>
        <fullName evidence="7">Lipid desaturase domain-containing protein</fullName>
    </recommendedName>
</protein>
<dbReference type="GO" id="GO:0016020">
    <property type="term" value="C:membrane"/>
    <property type="evidence" value="ECO:0007669"/>
    <property type="project" value="UniProtKB-SubCell"/>
</dbReference>
<evidence type="ECO:0000313" key="9">
    <source>
        <dbReference type="Proteomes" id="UP001219934"/>
    </source>
</evidence>
<organism evidence="8 9">
    <name type="scientific">Pogonophryne albipinna</name>
    <dbReference type="NCBI Taxonomy" id="1090488"/>
    <lineage>
        <taxon>Eukaryota</taxon>
        <taxon>Metazoa</taxon>
        <taxon>Chordata</taxon>
        <taxon>Craniata</taxon>
        <taxon>Vertebrata</taxon>
        <taxon>Euteleostomi</taxon>
        <taxon>Actinopterygii</taxon>
        <taxon>Neopterygii</taxon>
        <taxon>Teleostei</taxon>
        <taxon>Neoteleostei</taxon>
        <taxon>Acanthomorphata</taxon>
        <taxon>Eupercaria</taxon>
        <taxon>Perciformes</taxon>
        <taxon>Notothenioidei</taxon>
        <taxon>Pogonophryne</taxon>
    </lineage>
</organism>
<keyword evidence="3 6" id="KW-0812">Transmembrane</keyword>
<sequence length="167" mass="18840">CSDTLQTLLTAPPDFKLFYLSVFVLSSPLFPISPCFLLLPFGLFVSLRLPPASSLREYYFILAFFITQNKSLAASYPWDCYVFALAVFVTLTNQIHKWSHSYFGLPCWVTCSRTVSNLCVCVWLESVGCPQGTAEAPRTPSLAAWAGLRFRWGSPRCLCVRYRLTIS</sequence>
<dbReference type="PANTHER" id="PTHR48177">
    <property type="entry name" value="TRANSMEMBRANE PROTEIN 189"/>
    <property type="match status" value="1"/>
</dbReference>
<comment type="subcellular location">
    <subcellularLocation>
        <location evidence="1">Membrane</location>
        <topology evidence="1">Multi-pass membrane protein</topology>
    </subcellularLocation>
</comment>
<feature type="non-terminal residue" evidence="8">
    <location>
        <position position="1"/>
    </location>
</feature>
<evidence type="ECO:0000259" key="7">
    <source>
        <dbReference type="Pfam" id="PF10520"/>
    </source>
</evidence>
<feature type="transmembrane region" description="Helical" evidence="6">
    <location>
        <begin position="17"/>
        <end position="47"/>
    </location>
</feature>
<proteinExistence type="inferred from homology"/>
<keyword evidence="4 6" id="KW-1133">Transmembrane helix</keyword>
<dbReference type="InterPro" id="IPR052601">
    <property type="entry name" value="Plasmalogen_desaturase"/>
</dbReference>
<dbReference type="GO" id="GO:0016491">
    <property type="term" value="F:oxidoreductase activity"/>
    <property type="evidence" value="ECO:0007669"/>
    <property type="project" value="TreeGrafter"/>
</dbReference>
<keyword evidence="9" id="KW-1185">Reference proteome</keyword>
<reference evidence="8" key="1">
    <citation type="submission" date="2022-11" db="EMBL/GenBank/DDBJ databases">
        <title>Chromosome-level genome of Pogonophryne albipinna.</title>
        <authorList>
            <person name="Jo E."/>
        </authorList>
    </citation>
    <scope>NUCLEOTIDE SEQUENCE</scope>
    <source>
        <strain evidence="8">SGF0006</strain>
        <tissue evidence="8">Muscle</tissue>
    </source>
</reference>
<evidence type="ECO:0000256" key="3">
    <source>
        <dbReference type="ARBA" id="ARBA00022692"/>
    </source>
</evidence>
<accession>A0AAD6B7A9</accession>
<feature type="non-terminal residue" evidence="8">
    <location>
        <position position="167"/>
    </location>
</feature>
<name>A0AAD6B7A9_9TELE</name>
<evidence type="ECO:0000256" key="2">
    <source>
        <dbReference type="ARBA" id="ARBA00007620"/>
    </source>
</evidence>
<keyword evidence="5 6" id="KW-0472">Membrane</keyword>
<dbReference type="InterPro" id="IPR019547">
    <property type="entry name" value="Lipid_desat"/>
</dbReference>
<dbReference type="EMBL" id="JAPTMU010000009">
    <property type="protein sequence ID" value="KAJ4937984.1"/>
    <property type="molecule type" value="Genomic_DNA"/>
</dbReference>
<evidence type="ECO:0000256" key="6">
    <source>
        <dbReference type="SAM" id="Phobius"/>
    </source>
</evidence>
<comment type="caution">
    <text evidence="8">The sequence shown here is derived from an EMBL/GenBank/DDBJ whole genome shotgun (WGS) entry which is preliminary data.</text>
</comment>
<dbReference type="PANTHER" id="PTHR48177:SF1">
    <property type="entry name" value="PLASMANYLETHANOLAMINE DESATURASE 1"/>
    <property type="match status" value="1"/>
</dbReference>
<evidence type="ECO:0000256" key="1">
    <source>
        <dbReference type="ARBA" id="ARBA00004141"/>
    </source>
</evidence>
<evidence type="ECO:0000256" key="5">
    <source>
        <dbReference type="ARBA" id="ARBA00023136"/>
    </source>
</evidence>
<evidence type="ECO:0000313" key="8">
    <source>
        <dbReference type="EMBL" id="KAJ4937984.1"/>
    </source>
</evidence>
<gene>
    <name evidence="8" type="ORF">JOQ06_002611</name>
</gene>